<dbReference type="STRING" id="450851.PHZ_c0526"/>
<evidence type="ECO:0008006" key="4">
    <source>
        <dbReference type="Google" id="ProtNLM"/>
    </source>
</evidence>
<gene>
    <name evidence="2" type="ordered locus">PHZ_c0526</name>
</gene>
<dbReference type="eggNOG" id="COG0265">
    <property type="taxonomic scope" value="Bacteria"/>
</dbReference>
<dbReference type="Proteomes" id="UP000001868">
    <property type="component" value="Chromosome"/>
</dbReference>
<dbReference type="HOGENOM" id="CLU_646972_0_0_5"/>
<protein>
    <recommendedName>
        <fullName evidence="4">Serine protease</fullName>
    </recommendedName>
</protein>
<dbReference type="KEGG" id="pzu:PHZ_c0526"/>
<feature type="compositionally biased region" description="Basic residues" evidence="1">
    <location>
        <begin position="99"/>
        <end position="110"/>
    </location>
</feature>
<dbReference type="InterPro" id="IPR001940">
    <property type="entry name" value="Peptidase_S1C"/>
</dbReference>
<evidence type="ECO:0000313" key="3">
    <source>
        <dbReference type="Proteomes" id="UP000001868"/>
    </source>
</evidence>
<organism evidence="2 3">
    <name type="scientific">Phenylobacterium zucineum (strain HLK1)</name>
    <dbReference type="NCBI Taxonomy" id="450851"/>
    <lineage>
        <taxon>Bacteria</taxon>
        <taxon>Pseudomonadati</taxon>
        <taxon>Pseudomonadota</taxon>
        <taxon>Alphaproteobacteria</taxon>
        <taxon>Caulobacterales</taxon>
        <taxon>Caulobacteraceae</taxon>
        <taxon>Phenylobacterium</taxon>
    </lineage>
</organism>
<name>B4REV2_PHEZH</name>
<feature type="region of interest" description="Disordered" evidence="1">
    <location>
        <begin position="1"/>
        <end position="23"/>
    </location>
</feature>
<dbReference type="Pfam" id="PF13365">
    <property type="entry name" value="Trypsin_2"/>
    <property type="match status" value="1"/>
</dbReference>
<evidence type="ECO:0000313" key="2">
    <source>
        <dbReference type="EMBL" id="ACG76940.1"/>
    </source>
</evidence>
<proteinExistence type="predicted"/>
<dbReference type="GO" id="GO:0004252">
    <property type="term" value="F:serine-type endopeptidase activity"/>
    <property type="evidence" value="ECO:0007669"/>
    <property type="project" value="InterPro"/>
</dbReference>
<dbReference type="EMBL" id="CP000747">
    <property type="protein sequence ID" value="ACG76940.1"/>
    <property type="molecule type" value="Genomic_DNA"/>
</dbReference>
<sequence>MIVRYAQGGDDEGVDRDRWRAGAGGRNSAGAAAWLAGAGADVGEGLVVRRRFGFGDPDARGQPPPRRAEGRHLLVGNRLHPADAAAVEGSRRDDDRSGRRLRGRVRRRGLKAGSDPSNLFAEAAPTSGDLQVGALVKSADASYCENVIKTSGKVTLGVEWQIYSGLRREVVARIETTGTYEAKKLDDRSKRSLAQEAFAANVRSLLADERFRQVMADDPAQAIGSPATRFEAIQIVGPKAASVPLSAAVQSVAAVFAGGGHGSGFVVSSDGYLLTNQHVVGDAKYVKVRWADGFEALGEVVRSDRRRDVALIKTSAKATPLALRSSPAALGETVFAIGTPLDAKFQNTVTKGVVSASRTYDGLAFLQSDVGINPGNSGGPLLDEKGSVLGISVSTYQVNDAPTGLNLFIPIAEALDTLALRPAN</sequence>
<keyword evidence="3" id="KW-1185">Reference proteome</keyword>
<feature type="region of interest" description="Disordered" evidence="1">
    <location>
        <begin position="55"/>
        <end position="122"/>
    </location>
</feature>
<dbReference type="Gene3D" id="2.40.10.120">
    <property type="match status" value="1"/>
</dbReference>
<dbReference type="PANTHER" id="PTHR22939">
    <property type="entry name" value="SERINE PROTEASE FAMILY S1C HTRA-RELATED"/>
    <property type="match status" value="1"/>
</dbReference>
<reference evidence="2 3" key="1">
    <citation type="journal article" date="2008" name="BMC Genomics">
        <title>Complete genome of Phenylobacterium zucineum - a novel facultative intracellular bacterium isolated from human erythroleukemia cell line K562.</title>
        <authorList>
            <person name="Luo Y."/>
            <person name="Xu X."/>
            <person name="Ding Z."/>
            <person name="Liu Z."/>
            <person name="Zhang B."/>
            <person name="Yan Z."/>
            <person name="Sun J."/>
            <person name="Hu S."/>
            <person name="Hu X."/>
        </authorList>
    </citation>
    <scope>NUCLEOTIDE SEQUENCE [LARGE SCALE GENOMIC DNA]</scope>
    <source>
        <strain evidence="2 3">HLK1</strain>
    </source>
</reference>
<feature type="compositionally biased region" description="Basic and acidic residues" evidence="1">
    <location>
        <begin position="89"/>
        <end position="98"/>
    </location>
</feature>
<dbReference type="GO" id="GO:0006508">
    <property type="term" value="P:proteolysis"/>
    <property type="evidence" value="ECO:0007669"/>
    <property type="project" value="InterPro"/>
</dbReference>
<dbReference type="InterPro" id="IPR009003">
    <property type="entry name" value="Peptidase_S1_PA"/>
</dbReference>
<dbReference type="SUPFAM" id="SSF50494">
    <property type="entry name" value="Trypsin-like serine proteases"/>
    <property type="match status" value="1"/>
</dbReference>
<dbReference type="PANTHER" id="PTHR22939:SF129">
    <property type="entry name" value="SERINE PROTEASE HTRA2, MITOCHONDRIAL"/>
    <property type="match status" value="1"/>
</dbReference>
<accession>B4REV2</accession>
<dbReference type="PRINTS" id="PR00834">
    <property type="entry name" value="PROTEASES2C"/>
</dbReference>
<dbReference type="AlphaFoldDB" id="B4REV2"/>
<evidence type="ECO:0000256" key="1">
    <source>
        <dbReference type="SAM" id="MobiDB-lite"/>
    </source>
</evidence>